<feature type="chain" id="PRO_5032886477" description="PASTA domain-containing protein" evidence="1">
    <location>
        <begin position="26"/>
        <end position="138"/>
    </location>
</feature>
<dbReference type="EMBL" id="WMIG01000001">
    <property type="protein sequence ID" value="MTH58486.1"/>
    <property type="molecule type" value="Genomic_DNA"/>
</dbReference>
<feature type="signal peptide" evidence="1">
    <location>
        <begin position="1"/>
        <end position="25"/>
    </location>
</feature>
<evidence type="ECO:0000256" key="1">
    <source>
        <dbReference type="SAM" id="SignalP"/>
    </source>
</evidence>
<proteinExistence type="predicted"/>
<gene>
    <name evidence="2" type="ORF">GL300_04600</name>
</gene>
<accession>A0A844HFS0</accession>
<evidence type="ECO:0000313" key="2">
    <source>
        <dbReference type="EMBL" id="MTH58486.1"/>
    </source>
</evidence>
<dbReference type="AlphaFoldDB" id="A0A844HFS0"/>
<keyword evidence="1" id="KW-0732">Signal</keyword>
<keyword evidence="3" id="KW-1185">Reference proteome</keyword>
<organism evidence="2 3">
    <name type="scientific">Paracoccus litorisediminis</name>
    <dbReference type="NCBI Taxonomy" id="2006130"/>
    <lineage>
        <taxon>Bacteria</taxon>
        <taxon>Pseudomonadati</taxon>
        <taxon>Pseudomonadota</taxon>
        <taxon>Alphaproteobacteria</taxon>
        <taxon>Rhodobacterales</taxon>
        <taxon>Paracoccaceae</taxon>
        <taxon>Paracoccus</taxon>
    </lineage>
</organism>
<comment type="caution">
    <text evidence="2">The sequence shown here is derived from an EMBL/GenBank/DDBJ whole genome shotgun (WGS) entry which is preliminary data.</text>
</comment>
<dbReference type="OrthoDB" id="7948811at2"/>
<name>A0A844HFS0_9RHOB</name>
<dbReference type="Proteomes" id="UP000449846">
    <property type="component" value="Unassembled WGS sequence"/>
</dbReference>
<protein>
    <recommendedName>
        <fullName evidence="4">PASTA domain-containing protein</fullName>
    </recommendedName>
</protein>
<reference evidence="2 3" key="1">
    <citation type="submission" date="2019-11" db="EMBL/GenBank/DDBJ databases">
        <authorList>
            <person name="Dong K."/>
        </authorList>
    </citation>
    <scope>NUCLEOTIDE SEQUENCE [LARGE SCALE GENOMIC DNA]</scope>
    <source>
        <strain evidence="2 3">NBRC 112902</strain>
    </source>
</reference>
<dbReference type="RefSeq" id="WP_155038361.1">
    <property type="nucleotide sequence ID" value="NZ_JBHGCD010000001.1"/>
</dbReference>
<sequence>MHALTAVAGALALSAGMTLAGMALADGGVTVQLPDVSGLSADQAKALIAELANVNVITSNCPGYEVTDGEWTLITGTGDKLADKLGLDATTYDRSYYGPAFKLLDDPEACDRIGPTAKPLIQRLIGMGGGTTPLTQSQ</sequence>
<evidence type="ECO:0000313" key="3">
    <source>
        <dbReference type="Proteomes" id="UP000449846"/>
    </source>
</evidence>
<evidence type="ECO:0008006" key="4">
    <source>
        <dbReference type="Google" id="ProtNLM"/>
    </source>
</evidence>